<dbReference type="SMART" id="SM00718">
    <property type="entry name" value="DM4_12"/>
    <property type="match status" value="1"/>
</dbReference>
<dbReference type="EnsemblMetazoa" id="MDOA001369-RA">
    <property type="protein sequence ID" value="MDOA001369-PA"/>
    <property type="gene ID" value="MDOA001369"/>
</dbReference>
<organism evidence="1">
    <name type="scientific">Musca domestica</name>
    <name type="common">House fly</name>
    <dbReference type="NCBI Taxonomy" id="7370"/>
    <lineage>
        <taxon>Eukaryota</taxon>
        <taxon>Metazoa</taxon>
        <taxon>Ecdysozoa</taxon>
        <taxon>Arthropoda</taxon>
        <taxon>Hexapoda</taxon>
        <taxon>Insecta</taxon>
        <taxon>Pterygota</taxon>
        <taxon>Neoptera</taxon>
        <taxon>Endopterygota</taxon>
        <taxon>Diptera</taxon>
        <taxon>Brachycera</taxon>
        <taxon>Muscomorpha</taxon>
        <taxon>Muscoidea</taxon>
        <taxon>Muscidae</taxon>
        <taxon>Musca</taxon>
    </lineage>
</organism>
<dbReference type="AlphaFoldDB" id="A0A1I8M590"/>
<evidence type="ECO:0000313" key="2">
    <source>
        <dbReference type="Proteomes" id="UP001652621"/>
    </source>
</evidence>
<dbReference type="InterPro" id="IPR006631">
    <property type="entry name" value="DM4_12"/>
</dbReference>
<dbReference type="RefSeq" id="XP_005188032.1">
    <property type="nucleotide sequence ID" value="XM_005187975.3"/>
</dbReference>
<protein>
    <submittedName>
        <fullName evidence="3">Uncharacterized protein LOC101901209</fullName>
    </submittedName>
</protein>
<dbReference type="PANTHER" id="PTHR21398:SF7">
    <property type="entry name" value="LP19941P"/>
    <property type="match status" value="1"/>
</dbReference>
<reference evidence="3" key="2">
    <citation type="submission" date="2025-04" db="UniProtKB">
        <authorList>
            <consortium name="RefSeq"/>
        </authorList>
    </citation>
    <scope>IDENTIFICATION</scope>
    <source>
        <strain evidence="3">Aabys</strain>
    </source>
</reference>
<accession>A0A1I8M590</accession>
<evidence type="ECO:0000313" key="1">
    <source>
        <dbReference type="EnsemblMetazoa" id="MDOA001369-PA"/>
    </source>
</evidence>
<dbReference type="Pfam" id="PF07841">
    <property type="entry name" value="DM4_12"/>
    <property type="match status" value="1"/>
</dbReference>
<dbReference type="VEuPathDB" id="VectorBase:MDOMA2_007683"/>
<name>A0A1I8M590_MUSDO</name>
<dbReference type="VEuPathDB" id="VectorBase:MDOA001369"/>
<dbReference type="OrthoDB" id="8185446at2759"/>
<proteinExistence type="predicted"/>
<dbReference type="KEGG" id="mde:101901209"/>
<sequence length="272" mass="30538">MKSMKLGKLVELSGPFMLLLLWPVKLVYSTSNILNLDAKHKDIAVAESADDADFTSDNNNNRSYSDKNGNIGRSGPTAVTDIHSRAKRFISFPVGSSFSTAVCLTTGVIGNPHVDYLSMGLNWGIAYDLPNTTWVLEHAKGFGNKDDSGAQIKRRHRRDLYGKLETLISGMGYNGRDCILRALCESRLYFQNTKMGMIGEMLRSIFSLPRQRVYRREVAESPDATIYDRAYRRPRSTGSEDDCSTQYDCGFSLLELAFGKYSRPPPGYYEQH</sequence>
<gene>
    <name evidence="1" type="primary">101901209</name>
    <name evidence="3" type="synonym">LOC101901209</name>
</gene>
<reference evidence="1" key="1">
    <citation type="submission" date="2020-05" db="UniProtKB">
        <authorList>
            <consortium name="EnsemblMetazoa"/>
        </authorList>
    </citation>
    <scope>IDENTIFICATION</scope>
    <source>
        <strain evidence="1">Aabys</strain>
    </source>
</reference>
<evidence type="ECO:0000313" key="3">
    <source>
        <dbReference type="RefSeq" id="XP_005188032.1"/>
    </source>
</evidence>
<dbReference type="eggNOG" id="ENOG502S2XG">
    <property type="taxonomic scope" value="Eukaryota"/>
</dbReference>
<dbReference type="Proteomes" id="UP001652621">
    <property type="component" value="Unplaced"/>
</dbReference>
<keyword evidence="2" id="KW-1185">Reference proteome</keyword>
<dbReference type="GeneID" id="101901209"/>
<dbReference type="PANTHER" id="PTHR21398">
    <property type="entry name" value="AGAP007094-PA"/>
    <property type="match status" value="1"/>
</dbReference>